<feature type="transmembrane region" description="Helical" evidence="7">
    <location>
        <begin position="85"/>
        <end position="103"/>
    </location>
</feature>
<dbReference type="PANTHER" id="PTHR32361">
    <property type="entry name" value="FERRIC/CUPRIC REDUCTASE TRANSMEMBRANE COMPONENT"/>
    <property type="match status" value="1"/>
</dbReference>
<dbReference type="AlphaFoldDB" id="A0A6A6SN33"/>
<dbReference type="GO" id="GO:0015677">
    <property type="term" value="P:copper ion import"/>
    <property type="evidence" value="ECO:0007669"/>
    <property type="project" value="TreeGrafter"/>
</dbReference>
<feature type="transmembrane region" description="Helical" evidence="7">
    <location>
        <begin position="220"/>
        <end position="239"/>
    </location>
</feature>
<keyword evidence="6 7" id="KW-0472">Membrane</keyword>
<dbReference type="OrthoDB" id="10006946at2759"/>
<dbReference type="PANTHER" id="PTHR32361:SF28">
    <property type="entry name" value="FRP1P"/>
    <property type="match status" value="1"/>
</dbReference>
<dbReference type="Pfam" id="PF01794">
    <property type="entry name" value="Ferric_reduct"/>
    <property type="match status" value="1"/>
</dbReference>
<dbReference type="EMBL" id="MU004564">
    <property type="protein sequence ID" value="KAF2648013.1"/>
    <property type="molecule type" value="Genomic_DNA"/>
</dbReference>
<keyword evidence="3 7" id="KW-0812">Transmembrane</keyword>
<dbReference type="InterPro" id="IPR013130">
    <property type="entry name" value="Fe3_Rdtase_TM_dom"/>
</dbReference>
<evidence type="ECO:0000259" key="8">
    <source>
        <dbReference type="Pfam" id="PF01794"/>
    </source>
</evidence>
<protein>
    <recommendedName>
        <fullName evidence="8">Ferric oxidoreductase domain-containing protein</fullName>
    </recommendedName>
</protein>
<evidence type="ECO:0000256" key="4">
    <source>
        <dbReference type="ARBA" id="ARBA00022989"/>
    </source>
</evidence>
<dbReference type="GO" id="GO:0006826">
    <property type="term" value="P:iron ion transport"/>
    <property type="evidence" value="ECO:0007669"/>
    <property type="project" value="TreeGrafter"/>
</dbReference>
<dbReference type="InterPro" id="IPR051410">
    <property type="entry name" value="Ferric/Cupric_Reductase"/>
</dbReference>
<keyword evidence="5" id="KW-0406">Ion transport</keyword>
<evidence type="ECO:0000313" key="9">
    <source>
        <dbReference type="EMBL" id="KAF2648013.1"/>
    </source>
</evidence>
<keyword evidence="4 7" id="KW-1133">Transmembrane helix</keyword>
<evidence type="ECO:0000256" key="1">
    <source>
        <dbReference type="ARBA" id="ARBA00004141"/>
    </source>
</evidence>
<gene>
    <name evidence="9" type="ORF">K491DRAFT_699250</name>
</gene>
<comment type="subcellular location">
    <subcellularLocation>
        <location evidence="1">Membrane</location>
        <topology evidence="1">Multi-pass membrane protein</topology>
    </subcellularLocation>
</comment>
<proteinExistence type="predicted"/>
<feature type="transmembrane region" description="Helical" evidence="7">
    <location>
        <begin position="192"/>
        <end position="213"/>
    </location>
</feature>
<accession>A0A6A6SN33</accession>
<feature type="transmembrane region" description="Helical" evidence="7">
    <location>
        <begin position="161"/>
        <end position="186"/>
    </location>
</feature>
<sequence>MPIFGYQFLPRTPEIIAERRIHLDRYANLAQGSQLTVHLIILLYTLVTSSAHQKHAGRSQKGTFARVSRSLSASLSVRLAEYGTYGQWIFGLGWATWLGFLCIRETAPDYLHLTKRFGLIAASQLPIHYLLAMPHPYSPLQLLRKGSYRANMSLHQVTGRIILSFFAAHVVLYSYAFVQMSIFWQSVRNPKITVGLISAGILFVLGVTSTGLFRRRQYRWFYRVHVTGSSIILVLLFFHVEHIRIYLLESAVVVITNAALKFFSSR</sequence>
<evidence type="ECO:0000256" key="5">
    <source>
        <dbReference type="ARBA" id="ARBA00023065"/>
    </source>
</evidence>
<evidence type="ECO:0000256" key="2">
    <source>
        <dbReference type="ARBA" id="ARBA00022448"/>
    </source>
</evidence>
<feature type="transmembrane region" description="Helical" evidence="7">
    <location>
        <begin position="245"/>
        <end position="263"/>
    </location>
</feature>
<evidence type="ECO:0000256" key="3">
    <source>
        <dbReference type="ARBA" id="ARBA00022692"/>
    </source>
</evidence>
<dbReference type="Proteomes" id="UP000799324">
    <property type="component" value="Unassembled WGS sequence"/>
</dbReference>
<evidence type="ECO:0000256" key="6">
    <source>
        <dbReference type="ARBA" id="ARBA00023136"/>
    </source>
</evidence>
<reference evidence="9" key="1">
    <citation type="journal article" date="2020" name="Stud. Mycol.">
        <title>101 Dothideomycetes genomes: a test case for predicting lifestyles and emergence of pathogens.</title>
        <authorList>
            <person name="Haridas S."/>
            <person name="Albert R."/>
            <person name="Binder M."/>
            <person name="Bloem J."/>
            <person name="Labutti K."/>
            <person name="Salamov A."/>
            <person name="Andreopoulos B."/>
            <person name="Baker S."/>
            <person name="Barry K."/>
            <person name="Bills G."/>
            <person name="Bluhm B."/>
            <person name="Cannon C."/>
            <person name="Castanera R."/>
            <person name="Culley D."/>
            <person name="Daum C."/>
            <person name="Ezra D."/>
            <person name="Gonzalez J."/>
            <person name="Henrissat B."/>
            <person name="Kuo A."/>
            <person name="Liang C."/>
            <person name="Lipzen A."/>
            <person name="Lutzoni F."/>
            <person name="Magnuson J."/>
            <person name="Mondo S."/>
            <person name="Nolan M."/>
            <person name="Ohm R."/>
            <person name="Pangilinan J."/>
            <person name="Park H.-J."/>
            <person name="Ramirez L."/>
            <person name="Alfaro M."/>
            <person name="Sun H."/>
            <person name="Tritt A."/>
            <person name="Yoshinaga Y."/>
            <person name="Zwiers L.-H."/>
            <person name="Turgeon B."/>
            <person name="Goodwin S."/>
            <person name="Spatafora J."/>
            <person name="Crous P."/>
            <person name="Grigoriev I."/>
        </authorList>
    </citation>
    <scope>NUCLEOTIDE SEQUENCE</scope>
    <source>
        <strain evidence="9">CBS 122681</strain>
    </source>
</reference>
<evidence type="ECO:0000313" key="10">
    <source>
        <dbReference type="Proteomes" id="UP000799324"/>
    </source>
</evidence>
<name>A0A6A6SN33_9PLEO</name>
<keyword evidence="10" id="KW-1185">Reference proteome</keyword>
<evidence type="ECO:0000256" key="7">
    <source>
        <dbReference type="SAM" id="Phobius"/>
    </source>
</evidence>
<dbReference type="GO" id="GO:0005886">
    <property type="term" value="C:plasma membrane"/>
    <property type="evidence" value="ECO:0007669"/>
    <property type="project" value="TreeGrafter"/>
</dbReference>
<feature type="domain" description="Ferric oxidoreductase" evidence="8">
    <location>
        <begin position="117"/>
        <end position="235"/>
    </location>
</feature>
<keyword evidence="2" id="KW-0813">Transport</keyword>
<organism evidence="9 10">
    <name type="scientific">Lophiostoma macrostomum CBS 122681</name>
    <dbReference type="NCBI Taxonomy" id="1314788"/>
    <lineage>
        <taxon>Eukaryota</taxon>
        <taxon>Fungi</taxon>
        <taxon>Dikarya</taxon>
        <taxon>Ascomycota</taxon>
        <taxon>Pezizomycotina</taxon>
        <taxon>Dothideomycetes</taxon>
        <taxon>Pleosporomycetidae</taxon>
        <taxon>Pleosporales</taxon>
        <taxon>Lophiostomataceae</taxon>
        <taxon>Lophiostoma</taxon>
    </lineage>
</organism>
<dbReference type="GO" id="GO:0000293">
    <property type="term" value="F:ferric-chelate reductase activity"/>
    <property type="evidence" value="ECO:0007669"/>
    <property type="project" value="TreeGrafter"/>
</dbReference>
<dbReference type="GO" id="GO:0006879">
    <property type="term" value="P:intracellular iron ion homeostasis"/>
    <property type="evidence" value="ECO:0007669"/>
    <property type="project" value="TreeGrafter"/>
</dbReference>